<dbReference type="SUPFAM" id="SSF46934">
    <property type="entry name" value="UBA-like"/>
    <property type="match status" value="1"/>
</dbReference>
<dbReference type="Gene3D" id="1.10.8.10">
    <property type="entry name" value="DNA helicase RuvA subunit, C-terminal domain"/>
    <property type="match status" value="1"/>
</dbReference>
<dbReference type="GO" id="GO:0000209">
    <property type="term" value="P:protein polyubiquitination"/>
    <property type="evidence" value="ECO:0007669"/>
    <property type="project" value="TreeGrafter"/>
</dbReference>
<feature type="compositionally biased region" description="Polar residues" evidence="8">
    <location>
        <begin position="713"/>
        <end position="726"/>
    </location>
</feature>
<gene>
    <name evidence="11" type="ORF">GOP47_0016305</name>
</gene>
<dbReference type="InterPro" id="IPR025527">
    <property type="entry name" value="HUWE1/Rev1_UBM"/>
</dbReference>
<feature type="region of interest" description="Disordered" evidence="8">
    <location>
        <begin position="2444"/>
        <end position="2474"/>
    </location>
</feature>
<dbReference type="PANTHER" id="PTHR11254:SF67">
    <property type="entry name" value="E3 UBIQUITIN-PROTEIN LIGASE HUWE1"/>
    <property type="match status" value="1"/>
</dbReference>
<dbReference type="Pfam" id="PF06012">
    <property type="entry name" value="DUF908"/>
    <property type="match status" value="1"/>
</dbReference>
<comment type="pathway">
    <text evidence="2">Protein modification; protein ubiquitination.</text>
</comment>
<dbReference type="InterPro" id="IPR015940">
    <property type="entry name" value="UBA"/>
</dbReference>
<evidence type="ECO:0000256" key="8">
    <source>
        <dbReference type="SAM" id="MobiDB-lite"/>
    </source>
</evidence>
<accession>A0A9D4ZBY0</accession>
<evidence type="ECO:0000259" key="9">
    <source>
        <dbReference type="PROSITE" id="PS50030"/>
    </source>
</evidence>
<comment type="catalytic activity">
    <reaction evidence="1">
        <text>S-ubiquitinyl-[E2 ubiquitin-conjugating enzyme]-L-cysteine + [acceptor protein]-L-lysine = [E2 ubiquitin-conjugating enzyme]-L-cysteine + N(6)-ubiquitinyl-[acceptor protein]-L-lysine.</text>
        <dbReference type="EC" id="2.3.2.26"/>
    </reaction>
</comment>
<feature type="region of interest" description="Disordered" evidence="8">
    <location>
        <begin position="2229"/>
        <end position="2260"/>
    </location>
</feature>
<dbReference type="GO" id="GO:0005737">
    <property type="term" value="C:cytoplasm"/>
    <property type="evidence" value="ECO:0007669"/>
    <property type="project" value="TreeGrafter"/>
</dbReference>
<dbReference type="EC" id="2.3.2.26" evidence="3"/>
<sequence length="3684" mass="404478">MKAKKKRGVEVPQKIQAFIISVTSLPLEDIEAPLAKFSWDYDKGDFYHWVELMNHFDSFYESHIRPRKDLHLEGEFSQSHAFPREAVLQILRVTRIILENCINKHCYSSYEHLSSLLASMDAEVVIGSLQTLAAFVKKPVQSNRAVRWHGDHTLNSQLFSLCQGWGVKEEGLGLVACAVENECDLNAARLASTLHFEFYLDSSSESDSDENEPKLYGLQTIYMEDLHDDDRSDLDLFYDLVNQNKVPSHLRFSFLTRLRFAKTFSNINTRRQYLSIRLLAFTVLVQSNPDSEDLTAFFNNEPEFISELVSLLHCEDTVPEDIRLLAVLALAAQAHDRQRQSSILSAISAGGNRGILPTLVQNAVAFLRGLNYSCSICFVEALLYLVTVLVSSSAGCAALRECGLIPTLLPLLKDTIPLHTHLVASGVHILEAFMDYSNPAATLFRDLGGLDDAIFRLKFEIASVEENASRCQQEVARLERGKVPVSDDGQQSPLPSPEAVVSYHSRWLLKVLLRAISLGTYAPGNAGRINGSEENSLASCLCTIFRHAKEFGGGVFALAASLMSDLIHKDPTGFSALDLVGLPKAFLEAVTSGVLTSSEAVSCIPHTLDALCLNNRGLENVKECNALGCLVKIFTSKLYLRALSNETPSLLASGLDELMRHAPVLREDGVEACIAILDTISVIGGAGDHAAAPSQEERNGSIPVPMESDISEVPQQKSEGATAETSNSDSYVLEYMQNAARLLEPLLQNAETSRVFVEKGGVEAFLRLYSLPNLPVSFGGSTVAHSMSSAFRAFSPTHAISLSCAVCAALRDSLTLSVEALSKLDCAKLFELETLEKERLIRHLSSTELYLSLAAVLVRSTNTMMTELNTGQGNILSDVGKVYQAVLWQVSLLDDEKADLKKEESGNAPAAITHFPGGREGAEDLFTTVQYINPVSIRDGTSSHWDPEPEIFPLLAAGDGFHRRTRREQGSVSEFFSQRLRRLSRHAPVQAPQVDMEAATSTGEGSQSLDILKRKSPESVNFEVVTRLVSSARGLFAALGKSMVVPSRRRDDAVSPGSVPRGIASSMAKLLHDNLTFYHPYNSMKSEIPKCHYLRKLIEDILLLLFDNRRHTCNMLLLNSFYAHDVFGCLLQSFQEVNLLLWSVLQAPEMPLEDDSECKNGSANQKTSVLETLQCFLKLLEHLVTPSLLLSSQSQILVQQVADGAVALPRDPETLVQRLQSRVLEAVLPVWSHPLFAKCGVNFISGVTSILTHIYSGLNDSNDHRNAGNRMLGPPPDESSISMIVEMGFSRERAEEALRRVVTNSVEMAMEWLFSHPEEPQEDDELARALALSLGSSDASADAEGEANVATDNTDEENITQTPAVEDILCICLSLVQNTDAVVFPLTDLLVTICNRNKGQDRVRVVSFLISQLKSCPKDDLDSDTSVLSVVSHFLAVILSEDAAAREIGAEQGLVSIVLDILSGFNPQVVLETSVAAPKWTTALLLVLDLFLQYRQNASNDQQESAITVAANDSLSNEKSKFNGADSADYFMTALGRFTGFMSLDEQHHAMTIACNFLNSHIPATSVQAVLQLCARLTKTNSVAMQFMESGGLTAILNLPRRSLFPGFDNVAAVIIRHLLEDPQTLQQAMELEIRHTLTASPQHHGHMTPRMFLTALAPVVLRNPAIFMVASASVCKIENVNGQTQIILHKEREKDKDKDKDDKEREREKSKLDGTSKAQDLASKPSKSHHKKVPQSFAQVIEQLLEVVLHSPGLVSPKVVEDEDKGKRKCEEFYMIGQGSISERSAGLAKVAFILKLMTEILLMYSGAVGVVLRRDSESVQGRVGSQESSVYGGLLHHILHNLLPSTAERVAEKISEDEWREKLSVKAAYFLLAICIRSAEGRKRVIFEISRALTSAANNIVKGGKYMRQPPSREATAFVFLINIILSAHASNHAQAPGFSADMAKTMIDAGLVQALTSTLDVIDLDHPEAVKFVNALLRALEALTRAAATSDHLHATAGMCENMGAVEERGVAQGTEAEEQPHNGVLQSGAVSTLNNSDLNEMQLSDQGAVETRIVSVDLMESDLPVHMDGVSSETETGVLLRETDVNVLERAETEAAEVSFRIEHRPETGQNDDDDDEMDADEGEEDEEDDDEDEMEGAEDVTHLSPPDTDVDDQDDHGLGDEYGEDMVEEEEDDWLEDQVIEIRWRDGLTRINNVPVLGPDGSASFIDLPRDPFQGMNDIFTSFRRSTAADRRRPPGGYRPHSERPGGDHGGAFQHPLLTRLSAPMLNGGALSSNAGWTSSGSFTSSADALLGLGAYDVSPFYMHNHVLSASAGNRLFGERSVGVPLPPLLDFSMEAGYMMGRRGARSESRLRTWTDDGQPQTGAHAAAIAQCIEGHYTSYMQSLIPAVLEQADAGQTTVAMEGLEFDTVDRLTETSPQQAAVNRDSINLRMEAQAGSLEDIPMPPSENQSVACNPESQDERSAAVSREGGAENLDATAADLCGVDAQIGIAANRGDGGEPSDLERRSTVESVQTNMDVDGAREMETNVDVPSDMDTTDGNVQAGHGICARQSEEGEPPALSSSPQHDIVCGTTEEGAQPGEDASRNGGQDVNTIDPTFLEALPDYLRAEVLATHETQSMGAAAVHPPPLPTEDIDPEFLAALPPDIQAEVLLQQRNQRSIQAQQAEGQPVEMDSASIIATFPAELREEVLLTSTDQVLAALPPSLLAEAQLLRERAMNQYQGSGLFGGGNRFGIRRHDPPGGLDRAIGNTSGLSMERRGAITDIGVKFRQVEGKPLVNLDGLKCLLQLLHLAQPLGKGLLQRLLLNLCAHGLTRIRLVKILLDLLRPGAHSFSTSREISRLYGCRSNVVYARSQVSDGVPPLVSRRVLEILTHLSKHLGSDFNIVTYLPRSAHSLGDEEKDKGKAKLVDDPGSFSGGSEGDIPLVLLLKLLNQPLYSRSSAHLEQLMVLLEVVTNHLSTECQLLDRSKRGEIADKAPVPDPSTLDVPNTSRQDTNLDDLQASIERTAESFRHGKGGDDLQFSSCEASTSGTERMQHISETLCILPEAELRKLCSLLAQSGLSDSAYTRVAEVLKKLATIAPAHCWLFKEELANSARILCGPALCELETLSCNEAKVLSTSSLAGGAILRVLQCLSNLTEDLTQQLSSTVWDLNTDLEPLWQGLSSCVAKLEGCLGSTIATSSVLTVSTGSSSTPLPPETQRVLPFVEAFFVLSEKLRASSLQYLHPEPGIATAREIKEASGSSLSTQKKADGDMSFFKFAEKHRRMLNAFVRQNPSLLEKSFSVLLKTPRLIEFDNKRAYFRSRIKQQQEQHHHHPLRICVRRPYVLEDSYNQLRMRTVDELKGRLTVQFQGEEGIDAGGLTREWYQILSRVIFDKGALLFTTVGNESTFQPNPNSVFQTEHLSYFKFVGRVVAKAVFDGQLLDVYFTRSFYKHILGVKVTYHDIEAVDPDYYKNLKWMLENDISDVVGVFFSVDADEEKHILYEKTEVTDVELVPGGRNIRVTEENKHEYVDLNAEHKLTTAIRPQINAFLEGFNELVNRDLISIFNDKELELLISGLPEIDLEDLKANTEYTGYTAASPVVQWFWEVVHDFSKEDMARLLQFITGTSKVPLEGFRALQGISGPQRCQIHKAYGAPERLPTAHTCFNQLDLPEYSSKQQLQERLLLAIHEGSEGFGFG</sequence>
<evidence type="ECO:0000313" key="11">
    <source>
        <dbReference type="EMBL" id="KAI5067960.1"/>
    </source>
</evidence>
<dbReference type="OrthoDB" id="8068875at2759"/>
<dbReference type="SUPFAM" id="SSF56204">
    <property type="entry name" value="Hect, E3 ligase catalytic domain"/>
    <property type="match status" value="1"/>
</dbReference>
<feature type="region of interest" description="Disordered" evidence="8">
    <location>
        <begin position="688"/>
        <end position="726"/>
    </location>
</feature>
<dbReference type="EMBL" id="JABFUD020000016">
    <property type="protein sequence ID" value="KAI5067960.1"/>
    <property type="molecule type" value="Genomic_DNA"/>
</dbReference>
<evidence type="ECO:0000256" key="4">
    <source>
        <dbReference type="ARBA" id="ARBA00022679"/>
    </source>
</evidence>
<evidence type="ECO:0000256" key="2">
    <source>
        <dbReference type="ARBA" id="ARBA00004906"/>
    </source>
</evidence>
<dbReference type="PANTHER" id="PTHR11254">
    <property type="entry name" value="HECT DOMAIN UBIQUITIN-PROTEIN LIGASE"/>
    <property type="match status" value="1"/>
</dbReference>
<dbReference type="FunFam" id="3.90.1750.10:FF:000003">
    <property type="entry name" value="E3 ubiquitin-protein ligase UPL1"/>
    <property type="match status" value="1"/>
</dbReference>
<feature type="compositionally biased region" description="Acidic residues" evidence="8">
    <location>
        <begin position="2114"/>
        <end position="2143"/>
    </location>
</feature>
<dbReference type="InterPro" id="IPR011989">
    <property type="entry name" value="ARM-like"/>
</dbReference>
<dbReference type="InterPro" id="IPR016024">
    <property type="entry name" value="ARM-type_fold"/>
</dbReference>
<feature type="region of interest" description="Disordered" evidence="8">
    <location>
        <begin position="2497"/>
        <end position="2518"/>
    </location>
</feature>
<evidence type="ECO:0000259" key="10">
    <source>
        <dbReference type="PROSITE" id="PS50237"/>
    </source>
</evidence>
<feature type="region of interest" description="Disordered" evidence="8">
    <location>
        <begin position="2977"/>
        <end position="3002"/>
    </location>
</feature>
<dbReference type="Pfam" id="PF00632">
    <property type="entry name" value="HECT"/>
    <property type="match status" value="1"/>
</dbReference>
<dbReference type="InterPro" id="IPR010309">
    <property type="entry name" value="E3_Ub_ligase_DUF908"/>
</dbReference>
<dbReference type="Proteomes" id="UP000886520">
    <property type="component" value="Chromosome 16"/>
</dbReference>
<feature type="domain" description="HECT" evidence="10">
    <location>
        <begin position="3343"/>
        <end position="3684"/>
    </location>
</feature>
<dbReference type="InterPro" id="IPR000569">
    <property type="entry name" value="HECT_dom"/>
</dbReference>
<feature type="region of interest" description="Disordered" evidence="8">
    <location>
        <begin position="1337"/>
        <end position="1358"/>
    </location>
</feature>
<evidence type="ECO:0000256" key="7">
    <source>
        <dbReference type="PROSITE-ProRule" id="PRU00104"/>
    </source>
</evidence>
<protein>
    <recommendedName>
        <fullName evidence="3">HECT-type E3 ubiquitin transferase</fullName>
        <ecNumber evidence="3">2.3.2.26</ecNumber>
    </recommendedName>
</protein>
<dbReference type="Gene3D" id="6.10.250.1630">
    <property type="match status" value="1"/>
</dbReference>
<dbReference type="SMART" id="SM00119">
    <property type="entry name" value="HECTc"/>
    <property type="match status" value="1"/>
</dbReference>
<dbReference type="Gene3D" id="3.30.2160.10">
    <property type="entry name" value="Hect, E3 ligase catalytic domain"/>
    <property type="match status" value="1"/>
</dbReference>
<keyword evidence="5 7" id="KW-0833">Ubl conjugation pathway</keyword>
<feature type="region of interest" description="Disordered" evidence="8">
    <location>
        <begin position="2557"/>
        <end position="2596"/>
    </location>
</feature>
<dbReference type="SMART" id="SM00165">
    <property type="entry name" value="UBA"/>
    <property type="match status" value="1"/>
</dbReference>
<dbReference type="InterPro" id="IPR035983">
    <property type="entry name" value="Hect_E3_ubiquitin_ligase"/>
</dbReference>
<dbReference type="Pfam" id="PF14377">
    <property type="entry name" value="UBM"/>
    <property type="match status" value="3"/>
</dbReference>
<dbReference type="CDD" id="cd00078">
    <property type="entry name" value="HECTc"/>
    <property type="match status" value="1"/>
</dbReference>
<feature type="compositionally biased region" description="Basic and acidic residues" evidence="8">
    <location>
        <begin position="1689"/>
        <end position="1715"/>
    </location>
</feature>
<dbReference type="GO" id="GO:0061630">
    <property type="term" value="F:ubiquitin protein ligase activity"/>
    <property type="evidence" value="ECO:0007669"/>
    <property type="project" value="UniProtKB-EC"/>
</dbReference>
<feature type="compositionally biased region" description="Polar residues" evidence="8">
    <location>
        <begin position="999"/>
        <end position="1009"/>
    </location>
</feature>
<evidence type="ECO:0000256" key="1">
    <source>
        <dbReference type="ARBA" id="ARBA00000885"/>
    </source>
</evidence>
<dbReference type="Gene3D" id="3.90.1750.10">
    <property type="entry name" value="Hect, E3 ligase catalytic domains"/>
    <property type="match status" value="1"/>
</dbReference>
<dbReference type="PROSITE" id="PS50030">
    <property type="entry name" value="UBA"/>
    <property type="match status" value="1"/>
</dbReference>
<dbReference type="SUPFAM" id="SSF48371">
    <property type="entry name" value="ARM repeat"/>
    <property type="match status" value="2"/>
</dbReference>
<feature type="region of interest" description="Disordered" evidence="8">
    <location>
        <begin position="2101"/>
        <end position="2166"/>
    </location>
</feature>
<dbReference type="FunFam" id="3.30.2410.10:FF:000010">
    <property type="entry name" value="E3 ubiquitin-protein ligase UPL1"/>
    <property type="match status" value="1"/>
</dbReference>
<dbReference type="CDD" id="cd14327">
    <property type="entry name" value="UBA_atUPL1_2_like"/>
    <property type="match status" value="1"/>
</dbReference>
<dbReference type="Gene3D" id="3.30.2410.10">
    <property type="entry name" value="Hect, E3 ligase catalytic domain"/>
    <property type="match status" value="1"/>
</dbReference>
<dbReference type="InterPro" id="IPR050409">
    <property type="entry name" value="E3_ubiq-protein_ligase"/>
</dbReference>
<feature type="region of interest" description="Disordered" evidence="8">
    <location>
        <begin position="1689"/>
        <end position="1734"/>
    </location>
</feature>
<dbReference type="FunFam" id="3.90.1750.10:FF:000026">
    <property type="entry name" value="E3 ubiquitin-protein ligase HACE1"/>
    <property type="match status" value="1"/>
</dbReference>
<dbReference type="GO" id="GO:0006511">
    <property type="term" value="P:ubiquitin-dependent protein catabolic process"/>
    <property type="evidence" value="ECO:0007669"/>
    <property type="project" value="TreeGrafter"/>
</dbReference>
<feature type="compositionally biased region" description="Polar residues" evidence="8">
    <location>
        <begin position="2451"/>
        <end position="2461"/>
    </location>
</feature>
<feature type="active site" description="Glycyl thioester intermediate" evidence="7">
    <location>
        <position position="3651"/>
    </location>
</feature>
<dbReference type="InterPro" id="IPR009060">
    <property type="entry name" value="UBA-like_sf"/>
</dbReference>
<dbReference type="InterPro" id="IPR010314">
    <property type="entry name" value="E3_Ub_ligase_DUF913"/>
</dbReference>
<name>A0A9D4ZBY0_ADICA</name>
<comment type="similarity">
    <text evidence="6">Belongs to the UPL family. TOM1/PTR1 subfamily.</text>
</comment>
<dbReference type="Pfam" id="PF06025">
    <property type="entry name" value="DUF913"/>
    <property type="match status" value="1"/>
</dbReference>
<comment type="caution">
    <text evidence="11">The sequence shown here is derived from an EMBL/GenBank/DDBJ whole genome shotgun (WGS) entry which is preliminary data.</text>
</comment>
<reference evidence="11" key="1">
    <citation type="submission" date="2021-01" db="EMBL/GenBank/DDBJ databases">
        <title>Adiantum capillus-veneris genome.</title>
        <authorList>
            <person name="Fang Y."/>
            <person name="Liao Q."/>
        </authorList>
    </citation>
    <scope>NUCLEOTIDE SEQUENCE</scope>
    <source>
        <strain evidence="11">H3</strain>
        <tissue evidence="11">Leaf</tissue>
    </source>
</reference>
<feature type="region of interest" description="Disordered" evidence="8">
    <location>
        <begin position="986"/>
        <end position="1012"/>
    </location>
</feature>
<dbReference type="FunFam" id="3.30.2160.10:FF:000001">
    <property type="entry name" value="E3 ubiquitin-protein ligase NEDD4-like"/>
    <property type="match status" value="1"/>
</dbReference>
<evidence type="ECO:0000256" key="6">
    <source>
        <dbReference type="ARBA" id="ARBA00034494"/>
    </source>
</evidence>
<proteinExistence type="inferred from homology"/>
<keyword evidence="4" id="KW-0808">Transferase</keyword>
<dbReference type="PROSITE" id="PS50237">
    <property type="entry name" value="HECT"/>
    <property type="match status" value="1"/>
</dbReference>
<evidence type="ECO:0000256" key="3">
    <source>
        <dbReference type="ARBA" id="ARBA00012485"/>
    </source>
</evidence>
<feature type="domain" description="UBA" evidence="9">
    <location>
        <begin position="1275"/>
        <end position="1316"/>
    </location>
</feature>
<dbReference type="Gene3D" id="1.25.10.10">
    <property type="entry name" value="Leucine-rich Repeat Variant"/>
    <property type="match status" value="1"/>
</dbReference>
<evidence type="ECO:0000313" key="12">
    <source>
        <dbReference type="Proteomes" id="UP000886520"/>
    </source>
</evidence>
<dbReference type="Pfam" id="PF22562">
    <property type="entry name" value="UBA_7"/>
    <property type="match status" value="1"/>
</dbReference>
<evidence type="ECO:0000256" key="5">
    <source>
        <dbReference type="ARBA" id="ARBA00022786"/>
    </source>
</evidence>
<keyword evidence="12" id="KW-1185">Reference proteome</keyword>
<organism evidence="11 12">
    <name type="scientific">Adiantum capillus-veneris</name>
    <name type="common">Maidenhair fern</name>
    <dbReference type="NCBI Taxonomy" id="13818"/>
    <lineage>
        <taxon>Eukaryota</taxon>
        <taxon>Viridiplantae</taxon>
        <taxon>Streptophyta</taxon>
        <taxon>Embryophyta</taxon>
        <taxon>Tracheophyta</taxon>
        <taxon>Polypodiopsida</taxon>
        <taxon>Polypodiidae</taxon>
        <taxon>Polypodiales</taxon>
        <taxon>Pteridineae</taxon>
        <taxon>Pteridaceae</taxon>
        <taxon>Vittarioideae</taxon>
        <taxon>Adiantum</taxon>
    </lineage>
</organism>